<proteinExistence type="predicted"/>
<comment type="caution">
    <text evidence="1">The sequence shown here is derived from an EMBL/GenBank/DDBJ whole genome shotgun (WGS) entry which is preliminary data.</text>
</comment>
<evidence type="ECO:0000313" key="1">
    <source>
        <dbReference type="EMBL" id="GGB90576.1"/>
    </source>
</evidence>
<gene>
    <name evidence="1" type="ORF">GCM10011494_06160</name>
</gene>
<evidence type="ECO:0000313" key="2">
    <source>
        <dbReference type="Proteomes" id="UP000608154"/>
    </source>
</evidence>
<sequence length="126" mass="14199">MPGQLFLRGPAVLDEDLNESAFFLRLFPGQRLFAGGDPHDEIAQAARLTRFHRQVLSQVVALVEHTQRDHALLVGRADALAFHRLCRTGLHIRYGFRDARLFGFGRGLTAAPGKRQQAYRHPEGEK</sequence>
<dbReference type="EMBL" id="BMHK01000003">
    <property type="protein sequence ID" value="GGB90576.1"/>
    <property type="molecule type" value="Genomic_DNA"/>
</dbReference>
<dbReference type="AlphaFoldDB" id="A0A916TPF0"/>
<keyword evidence="2" id="KW-1185">Reference proteome</keyword>
<reference evidence="1" key="1">
    <citation type="journal article" date="2014" name="Int. J. Syst. Evol. Microbiol.">
        <title>Complete genome sequence of Corynebacterium casei LMG S-19264T (=DSM 44701T), isolated from a smear-ripened cheese.</title>
        <authorList>
            <consortium name="US DOE Joint Genome Institute (JGI-PGF)"/>
            <person name="Walter F."/>
            <person name="Albersmeier A."/>
            <person name="Kalinowski J."/>
            <person name="Ruckert C."/>
        </authorList>
    </citation>
    <scope>NUCLEOTIDE SEQUENCE</scope>
    <source>
        <strain evidence="1">CGMCC 1.15095</strain>
    </source>
</reference>
<dbReference type="Proteomes" id="UP000608154">
    <property type="component" value="Unassembled WGS sequence"/>
</dbReference>
<organism evidence="1 2">
    <name type="scientific">Novosphingobium endophyticum</name>
    <dbReference type="NCBI Taxonomy" id="1955250"/>
    <lineage>
        <taxon>Bacteria</taxon>
        <taxon>Pseudomonadati</taxon>
        <taxon>Pseudomonadota</taxon>
        <taxon>Alphaproteobacteria</taxon>
        <taxon>Sphingomonadales</taxon>
        <taxon>Sphingomonadaceae</taxon>
        <taxon>Novosphingobium</taxon>
    </lineage>
</organism>
<accession>A0A916TPF0</accession>
<reference evidence="1" key="2">
    <citation type="submission" date="2020-09" db="EMBL/GenBank/DDBJ databases">
        <authorList>
            <person name="Sun Q."/>
            <person name="Zhou Y."/>
        </authorList>
    </citation>
    <scope>NUCLEOTIDE SEQUENCE</scope>
    <source>
        <strain evidence="1">CGMCC 1.15095</strain>
    </source>
</reference>
<name>A0A916TPF0_9SPHN</name>
<protein>
    <submittedName>
        <fullName evidence="1">Uncharacterized protein</fullName>
    </submittedName>
</protein>